<name>A0A165E172_9APHY</name>
<evidence type="ECO:0000313" key="2">
    <source>
        <dbReference type="Proteomes" id="UP000076871"/>
    </source>
</evidence>
<dbReference type="AlphaFoldDB" id="A0A165E172"/>
<organism evidence="1 2">
    <name type="scientific">Laetiporus sulphureus 93-53</name>
    <dbReference type="NCBI Taxonomy" id="1314785"/>
    <lineage>
        <taxon>Eukaryota</taxon>
        <taxon>Fungi</taxon>
        <taxon>Dikarya</taxon>
        <taxon>Basidiomycota</taxon>
        <taxon>Agaricomycotina</taxon>
        <taxon>Agaricomycetes</taxon>
        <taxon>Polyporales</taxon>
        <taxon>Laetiporus</taxon>
    </lineage>
</organism>
<dbReference type="InParanoid" id="A0A165E172"/>
<dbReference type="GeneID" id="63818562"/>
<reference evidence="1 2" key="1">
    <citation type="journal article" date="2016" name="Mol. Biol. Evol.">
        <title>Comparative Genomics of Early-Diverging Mushroom-Forming Fungi Provides Insights into the Origins of Lignocellulose Decay Capabilities.</title>
        <authorList>
            <person name="Nagy L.G."/>
            <person name="Riley R."/>
            <person name="Tritt A."/>
            <person name="Adam C."/>
            <person name="Daum C."/>
            <person name="Floudas D."/>
            <person name="Sun H."/>
            <person name="Yadav J.S."/>
            <person name="Pangilinan J."/>
            <person name="Larsson K.H."/>
            <person name="Matsuura K."/>
            <person name="Barry K."/>
            <person name="Labutti K."/>
            <person name="Kuo R."/>
            <person name="Ohm R.A."/>
            <person name="Bhattacharya S.S."/>
            <person name="Shirouzu T."/>
            <person name="Yoshinaga Y."/>
            <person name="Martin F.M."/>
            <person name="Grigoriev I.V."/>
            <person name="Hibbett D.S."/>
        </authorList>
    </citation>
    <scope>NUCLEOTIDE SEQUENCE [LARGE SCALE GENOMIC DNA]</scope>
    <source>
        <strain evidence="1 2">93-53</strain>
    </source>
</reference>
<dbReference type="Proteomes" id="UP000076871">
    <property type="component" value="Unassembled WGS sequence"/>
</dbReference>
<proteinExistence type="predicted"/>
<gene>
    <name evidence="1" type="ORF">LAESUDRAFT_195305</name>
</gene>
<dbReference type="EMBL" id="KV427626">
    <property type="protein sequence ID" value="KZT06050.1"/>
    <property type="molecule type" value="Genomic_DNA"/>
</dbReference>
<evidence type="ECO:0000313" key="1">
    <source>
        <dbReference type="EMBL" id="KZT06050.1"/>
    </source>
</evidence>
<protein>
    <submittedName>
        <fullName evidence="1">Uncharacterized protein</fullName>
    </submittedName>
</protein>
<keyword evidence="2" id="KW-1185">Reference proteome</keyword>
<accession>A0A165E172</accession>
<sequence length="82" mass="8799">MQSFIGRIGSGTMHSHSLFGGRCAQHSSHDASRPWTTCYVSSRSLFLSCGSDVLSRRCSLGLSSQLLFLVDVVSVNVCGLGF</sequence>
<dbReference type="RefSeq" id="XP_040763790.1">
    <property type="nucleotide sequence ID" value="XM_040901530.1"/>
</dbReference>